<dbReference type="AlphaFoldDB" id="A0A7Y5Z133"/>
<keyword evidence="2" id="KW-0378">Hydrolase</keyword>
<dbReference type="Proteomes" id="UP000536720">
    <property type="component" value="Unassembled WGS sequence"/>
</dbReference>
<dbReference type="InterPro" id="IPR001279">
    <property type="entry name" value="Metallo-B-lactamas"/>
</dbReference>
<dbReference type="SUPFAM" id="SSF56281">
    <property type="entry name" value="Metallo-hydrolase/oxidoreductase"/>
    <property type="match status" value="1"/>
</dbReference>
<dbReference type="Gene3D" id="3.60.15.10">
    <property type="entry name" value="Ribonuclease Z/Hydroxyacylglutathione hydrolase-like"/>
    <property type="match status" value="1"/>
</dbReference>
<dbReference type="EMBL" id="JABFMR010000001">
    <property type="protein sequence ID" value="NUT85083.1"/>
    <property type="molecule type" value="Genomic_DNA"/>
</dbReference>
<name>A0A7Y5Z133_9PSED</name>
<evidence type="ECO:0000259" key="1">
    <source>
        <dbReference type="Pfam" id="PF12706"/>
    </source>
</evidence>
<gene>
    <name evidence="2" type="ORF">HNO91_01530</name>
</gene>
<dbReference type="PANTHER" id="PTHR15032:SF4">
    <property type="entry name" value="N-ACYL-PHOSPHATIDYLETHANOLAMINE-HYDROLYZING PHOSPHOLIPASE D"/>
    <property type="match status" value="1"/>
</dbReference>
<accession>A0A7Y5Z133</accession>
<dbReference type="InterPro" id="IPR036866">
    <property type="entry name" value="RibonucZ/Hydroxyglut_hydro"/>
</dbReference>
<evidence type="ECO:0000313" key="3">
    <source>
        <dbReference type="Proteomes" id="UP000536720"/>
    </source>
</evidence>
<evidence type="ECO:0000313" key="2">
    <source>
        <dbReference type="EMBL" id="NUT85083.1"/>
    </source>
</evidence>
<dbReference type="GO" id="GO:0005737">
    <property type="term" value="C:cytoplasm"/>
    <property type="evidence" value="ECO:0007669"/>
    <property type="project" value="TreeGrafter"/>
</dbReference>
<protein>
    <submittedName>
        <fullName evidence="2">MBL fold metallo-hydrolase</fullName>
    </submittedName>
</protein>
<sequence>MNFRYRGASRWIFLAVLAGGAAMLMFSSFVSSFGKLPDGARLEHINASKNYKDAEFKNLIPTSLWTGEASVSSWLQEMIFGPRNGVRPSHPLPMIKTDLGGFDRNQDVVVWLGHSSFFLQIGGKRILVDPMFSPQTSPVSFLYRAFDGKYPYSAADMPDLDLVVISHDHWDHLDYATLTELKPKVKAIVTPLGVGSHLERWGYDPDKIHEADWYEQVRLAPDLNIHVVPARHFSGRWLQSNQTLWGGFVFETPQRKVFYSGDGGYGPHFSEVGKRFKDIDLAIVENGQYDNRWAQMHMLPEEALQAALEVGAKALLPVHAGRFSLANHNWDEPYERIAAASEGLDIRLLTPAIGEVINLAIADQSFSQWWKERVVPE</sequence>
<proteinExistence type="predicted"/>
<reference evidence="2 3" key="1">
    <citation type="journal article" date="2020" name="Front. Plant Sci.">
        <title>Isolation of Rhizosphere Bacteria That Improve Quality and Water Stress Tolerance in Greenhouse Ornamentals.</title>
        <authorList>
            <person name="Nordstedt N.P."/>
            <person name="Jones M.L."/>
        </authorList>
    </citation>
    <scope>NUCLEOTIDE SEQUENCE [LARGE SCALE GENOMIC DNA]</scope>
    <source>
        <strain evidence="2 3">C7D2</strain>
    </source>
</reference>
<organism evidence="2 3">
    <name type="scientific">Pseudomonas corrugata</name>
    <dbReference type="NCBI Taxonomy" id="47879"/>
    <lineage>
        <taxon>Bacteria</taxon>
        <taxon>Pseudomonadati</taxon>
        <taxon>Pseudomonadota</taxon>
        <taxon>Gammaproteobacteria</taxon>
        <taxon>Pseudomonadales</taxon>
        <taxon>Pseudomonadaceae</taxon>
        <taxon>Pseudomonas</taxon>
    </lineage>
</organism>
<dbReference type="GO" id="GO:0016787">
    <property type="term" value="F:hydrolase activity"/>
    <property type="evidence" value="ECO:0007669"/>
    <property type="project" value="UniProtKB-KW"/>
</dbReference>
<feature type="domain" description="Metallo-beta-lactamase" evidence="1">
    <location>
        <begin position="125"/>
        <end position="319"/>
    </location>
</feature>
<dbReference type="RefSeq" id="WP_175361420.1">
    <property type="nucleotide sequence ID" value="NZ_JABFMR010000001.1"/>
</dbReference>
<comment type="caution">
    <text evidence="2">The sequence shown here is derived from an EMBL/GenBank/DDBJ whole genome shotgun (WGS) entry which is preliminary data.</text>
</comment>
<dbReference type="Pfam" id="PF12706">
    <property type="entry name" value="Lactamase_B_2"/>
    <property type="match status" value="1"/>
</dbReference>
<dbReference type="PANTHER" id="PTHR15032">
    <property type="entry name" value="N-ACYL-PHOSPHATIDYLETHANOLAMINE-HYDROLYZING PHOSPHOLIPASE D"/>
    <property type="match status" value="1"/>
</dbReference>